<gene>
    <name evidence="1" type="ORF">T265_02265</name>
</gene>
<dbReference type="CTD" id="20316453"/>
<keyword evidence="2" id="KW-1185">Reference proteome</keyword>
<sequence length="105" mass="12043">MFGKWKIGHAQLSRTQEAKQKKVLMASVQLLVIMGSKQLQVALTIEGTSVFQYGTMRLRMVLEDRSPLLQNARIFGRLRPLVERKVGQLKPYPVDEKLQVRPLEP</sequence>
<protein>
    <submittedName>
        <fullName evidence="1">Uncharacterized protein</fullName>
    </submittedName>
</protein>
<dbReference type="AlphaFoldDB" id="A0A075AIE5"/>
<proteinExistence type="predicted"/>
<organism evidence="1 2">
    <name type="scientific">Opisthorchis viverrini</name>
    <name type="common">Southeast Asian liver fluke</name>
    <dbReference type="NCBI Taxonomy" id="6198"/>
    <lineage>
        <taxon>Eukaryota</taxon>
        <taxon>Metazoa</taxon>
        <taxon>Spiralia</taxon>
        <taxon>Lophotrochozoa</taxon>
        <taxon>Platyhelminthes</taxon>
        <taxon>Trematoda</taxon>
        <taxon>Digenea</taxon>
        <taxon>Opisthorchiida</taxon>
        <taxon>Opisthorchiata</taxon>
        <taxon>Opisthorchiidae</taxon>
        <taxon>Opisthorchis</taxon>
    </lineage>
</organism>
<dbReference type="RefSeq" id="XP_009164733.1">
    <property type="nucleotide sequence ID" value="XM_009166469.1"/>
</dbReference>
<dbReference type="KEGG" id="ovi:T265_02265"/>
<accession>A0A075AIE5</accession>
<name>A0A075AIE5_OPIVI</name>
<dbReference type="EMBL" id="KL596645">
    <property type="protein sequence ID" value="KER31494.1"/>
    <property type="molecule type" value="Genomic_DNA"/>
</dbReference>
<evidence type="ECO:0000313" key="1">
    <source>
        <dbReference type="EMBL" id="KER31494.1"/>
    </source>
</evidence>
<dbReference type="GeneID" id="20316453"/>
<reference evidence="1 2" key="1">
    <citation type="submission" date="2013-11" db="EMBL/GenBank/DDBJ databases">
        <title>Opisthorchis viverrini - life in the bile duct.</title>
        <authorList>
            <person name="Young N.D."/>
            <person name="Nagarajan N."/>
            <person name="Lin S.J."/>
            <person name="Korhonen P.K."/>
            <person name="Jex A.R."/>
            <person name="Hall R.S."/>
            <person name="Safavi-Hemami H."/>
            <person name="Kaewkong W."/>
            <person name="Bertrand D."/>
            <person name="Gao S."/>
            <person name="Seet Q."/>
            <person name="Wongkham S."/>
            <person name="Teh B.T."/>
            <person name="Wongkham C."/>
            <person name="Intapan P.M."/>
            <person name="Maleewong W."/>
            <person name="Yang X."/>
            <person name="Hu M."/>
            <person name="Wang Z."/>
            <person name="Hofmann A."/>
            <person name="Sternberg P.W."/>
            <person name="Tan P."/>
            <person name="Wang J."/>
            <person name="Gasser R.B."/>
        </authorList>
    </citation>
    <scope>NUCLEOTIDE SEQUENCE [LARGE SCALE GENOMIC DNA]</scope>
</reference>
<dbReference type="Proteomes" id="UP000054324">
    <property type="component" value="Unassembled WGS sequence"/>
</dbReference>
<evidence type="ECO:0000313" key="2">
    <source>
        <dbReference type="Proteomes" id="UP000054324"/>
    </source>
</evidence>